<feature type="binding site" evidence="5">
    <location>
        <position position="96"/>
    </location>
    <ligand>
        <name>S-adenosyl-L-methionine</name>
        <dbReference type="ChEBI" id="CHEBI:59789"/>
    </ligand>
</feature>
<keyword evidence="7" id="KW-1185">Reference proteome</keyword>
<evidence type="ECO:0000313" key="7">
    <source>
        <dbReference type="Proteomes" id="UP000007100"/>
    </source>
</evidence>
<name>F0IYT4_ACIMA</name>
<dbReference type="HOGENOM" id="CLU_100552_1_0_5"/>
<proteinExistence type="inferred from homology"/>
<evidence type="ECO:0000256" key="3">
    <source>
        <dbReference type="ARBA" id="ARBA00022691"/>
    </source>
</evidence>
<comment type="subunit">
    <text evidence="5">Homodimer.</text>
</comment>
<dbReference type="SUPFAM" id="SSF75217">
    <property type="entry name" value="alpha/beta knot"/>
    <property type="match status" value="1"/>
</dbReference>
<dbReference type="Proteomes" id="UP000007100">
    <property type="component" value="Chromosome"/>
</dbReference>
<feature type="binding site" evidence="5">
    <location>
        <begin position="115"/>
        <end position="120"/>
    </location>
    <ligand>
        <name>S-adenosyl-L-methionine</name>
        <dbReference type="ChEBI" id="CHEBI:59789"/>
    </ligand>
</feature>
<comment type="function">
    <text evidence="5">Specifically methylates the pseudouridine at position 1915 (m3Psi1915) in 23S rRNA.</text>
</comment>
<keyword evidence="3 5" id="KW-0949">S-adenosyl-L-methionine</keyword>
<dbReference type="HAMAP" id="MF_00658">
    <property type="entry name" value="23SrRNA_methyltr_H"/>
    <property type="match status" value="1"/>
</dbReference>
<dbReference type="KEGG" id="amv:ACMV_15970"/>
<protein>
    <recommendedName>
        <fullName evidence="5">Ribosomal RNA large subunit methyltransferase H</fullName>
        <ecNumber evidence="5">2.1.1.177</ecNumber>
    </recommendedName>
    <alternativeName>
        <fullName evidence="5">23S rRNA (pseudouridine1915-N3)-methyltransferase</fullName>
    </alternativeName>
    <alternativeName>
        <fullName evidence="5">23S rRNA m3Psi1915 methyltransferase</fullName>
    </alternativeName>
    <alternativeName>
        <fullName evidence="5">rRNA (pseudouridine-N3-)-methyltransferase RlmH</fullName>
    </alternativeName>
</protein>
<keyword evidence="5" id="KW-0963">Cytoplasm</keyword>
<gene>
    <name evidence="5 6" type="primary">rlmH</name>
    <name evidence="6" type="ordered locus">ACMV_15970</name>
</gene>
<dbReference type="InterPro" id="IPR029028">
    <property type="entry name" value="Alpha/beta_knot_MTases"/>
</dbReference>
<comment type="catalytic activity">
    <reaction evidence="5">
        <text>pseudouridine(1915) in 23S rRNA + S-adenosyl-L-methionine = N(3)-methylpseudouridine(1915) in 23S rRNA + S-adenosyl-L-homocysteine + H(+)</text>
        <dbReference type="Rhea" id="RHEA:42752"/>
        <dbReference type="Rhea" id="RHEA-COMP:10221"/>
        <dbReference type="Rhea" id="RHEA-COMP:10222"/>
        <dbReference type="ChEBI" id="CHEBI:15378"/>
        <dbReference type="ChEBI" id="CHEBI:57856"/>
        <dbReference type="ChEBI" id="CHEBI:59789"/>
        <dbReference type="ChEBI" id="CHEBI:65314"/>
        <dbReference type="ChEBI" id="CHEBI:74486"/>
        <dbReference type="EC" id="2.1.1.177"/>
    </reaction>
</comment>
<dbReference type="EC" id="2.1.1.177" evidence="5"/>
<dbReference type="AlphaFoldDB" id="F0IYT4"/>
<organism evidence="6 7">
    <name type="scientific">Acidiphilium multivorum (strain DSM 11245 / JCM 8867 / NBRC 100883 / AIU 301)</name>
    <dbReference type="NCBI Taxonomy" id="926570"/>
    <lineage>
        <taxon>Bacteria</taxon>
        <taxon>Pseudomonadati</taxon>
        <taxon>Pseudomonadota</taxon>
        <taxon>Alphaproteobacteria</taxon>
        <taxon>Acetobacterales</taxon>
        <taxon>Acidocellaceae</taxon>
        <taxon>Acidiphilium</taxon>
    </lineage>
</organism>
<sequence>MRIIAIGRDSKGPEADLVARYAARLQPRPEVVALPDGTGSPAEIKRREADAILRRLAAEDLVIALDLGGKAPDSAAFAAMLASWRETSRPLAFVIGGAEGLERRIIERADAVLSLGNLTLPHLLARAVLAEQLYRAQCILAGHPYHRAGRP</sequence>
<keyword evidence="5" id="KW-0698">rRNA processing</keyword>
<comment type="similarity">
    <text evidence="4 5">Belongs to the RNA methyltransferase RlmH family.</text>
</comment>
<comment type="subcellular location">
    <subcellularLocation>
        <location evidence="5">Cytoplasm</location>
    </subcellularLocation>
</comment>
<dbReference type="InterPro" id="IPR029026">
    <property type="entry name" value="tRNA_m1G_MTases_N"/>
</dbReference>
<dbReference type="GO" id="GO:0070038">
    <property type="term" value="F:rRNA (pseudouridine-N3-)-methyltransferase activity"/>
    <property type="evidence" value="ECO:0007669"/>
    <property type="project" value="UniProtKB-UniRule"/>
</dbReference>
<dbReference type="PANTHER" id="PTHR33603">
    <property type="entry name" value="METHYLTRANSFERASE"/>
    <property type="match status" value="1"/>
</dbReference>
<dbReference type="OrthoDB" id="9806643at2"/>
<evidence type="ECO:0000256" key="4">
    <source>
        <dbReference type="ARBA" id="ARBA00038303"/>
    </source>
</evidence>
<dbReference type="GO" id="GO:0005737">
    <property type="term" value="C:cytoplasm"/>
    <property type="evidence" value="ECO:0007669"/>
    <property type="project" value="UniProtKB-SubCell"/>
</dbReference>
<dbReference type="PIRSF" id="PIRSF004505">
    <property type="entry name" value="MT_bac"/>
    <property type="match status" value="1"/>
</dbReference>
<keyword evidence="1 5" id="KW-0489">Methyltransferase</keyword>
<dbReference type="InterPro" id="IPR003742">
    <property type="entry name" value="RlmH-like"/>
</dbReference>
<dbReference type="PANTHER" id="PTHR33603:SF1">
    <property type="entry name" value="RIBOSOMAL RNA LARGE SUBUNIT METHYLTRANSFERASE H"/>
    <property type="match status" value="1"/>
</dbReference>
<evidence type="ECO:0000256" key="1">
    <source>
        <dbReference type="ARBA" id="ARBA00022603"/>
    </source>
</evidence>
<keyword evidence="2 5" id="KW-0808">Transferase</keyword>
<dbReference type="EMBL" id="AP012035">
    <property type="protein sequence ID" value="BAJ80944.1"/>
    <property type="molecule type" value="Genomic_DNA"/>
</dbReference>
<evidence type="ECO:0000313" key="6">
    <source>
        <dbReference type="EMBL" id="BAJ80944.1"/>
    </source>
</evidence>
<evidence type="ECO:0000256" key="2">
    <source>
        <dbReference type="ARBA" id="ARBA00022679"/>
    </source>
</evidence>
<evidence type="ECO:0000256" key="5">
    <source>
        <dbReference type="HAMAP-Rule" id="MF_00658"/>
    </source>
</evidence>
<accession>F0IYT4</accession>
<dbReference type="Pfam" id="PF02590">
    <property type="entry name" value="SPOUT_MTase"/>
    <property type="match status" value="1"/>
</dbReference>
<reference evidence="6 7" key="1">
    <citation type="submission" date="2010-12" db="EMBL/GenBank/DDBJ databases">
        <title>Whole genome sequence of Acidiphilium multivorum AIU301.</title>
        <authorList>
            <person name="Narita-Yamada S."/>
            <person name="Nakamura S."/>
            <person name="Ito N."/>
            <person name="Takarada H."/>
            <person name="Katano Y."/>
            <person name="Nakazawa H."/>
            <person name="Hosoyama A."/>
            <person name="Yamada R."/>
            <person name="Fujita N."/>
        </authorList>
    </citation>
    <scope>NUCLEOTIDE SEQUENCE [LARGE SCALE GENOMIC DNA]</scope>
    <source>
        <strain evidence="7">DSM 11245 / JCM 8867 / AIU301</strain>
    </source>
</reference>
<dbReference type="CDD" id="cd18081">
    <property type="entry name" value="RlmH-like"/>
    <property type="match status" value="1"/>
</dbReference>
<dbReference type="Gene3D" id="3.40.1280.10">
    <property type="match status" value="1"/>
</dbReference>
<feature type="binding site" evidence="5">
    <location>
        <position position="65"/>
    </location>
    <ligand>
        <name>S-adenosyl-L-methionine</name>
        <dbReference type="ChEBI" id="CHEBI:59789"/>
    </ligand>
</feature>